<keyword evidence="5" id="KW-1185">Reference proteome</keyword>
<dbReference type="EMBL" id="JBHRTS010000001">
    <property type="protein sequence ID" value="MFC3192830.1"/>
    <property type="molecule type" value="Genomic_DNA"/>
</dbReference>
<protein>
    <submittedName>
        <fullName evidence="4">Alpha/beta hydrolase</fullName>
    </submittedName>
</protein>
<feature type="domain" description="AB hydrolase-1" evidence="3">
    <location>
        <begin position="29"/>
        <end position="148"/>
    </location>
</feature>
<dbReference type="PANTHER" id="PTHR43798:SF14">
    <property type="entry name" value="SERINE HYDROLASE-LIKE PROTEIN DDB_G0286239"/>
    <property type="match status" value="1"/>
</dbReference>
<reference evidence="5" key="1">
    <citation type="journal article" date="2019" name="Int. J. Syst. Evol. Microbiol.">
        <title>The Global Catalogue of Microorganisms (GCM) 10K type strain sequencing project: providing services to taxonomists for standard genome sequencing and annotation.</title>
        <authorList>
            <consortium name="The Broad Institute Genomics Platform"/>
            <consortium name="The Broad Institute Genome Sequencing Center for Infectious Disease"/>
            <person name="Wu L."/>
            <person name="Ma J."/>
        </authorList>
    </citation>
    <scope>NUCLEOTIDE SEQUENCE [LARGE SCALE GENOMIC DNA]</scope>
    <source>
        <strain evidence="5">KCTC 42953</strain>
    </source>
</reference>
<dbReference type="InterPro" id="IPR050266">
    <property type="entry name" value="AB_hydrolase_sf"/>
</dbReference>
<proteinExistence type="inferred from homology"/>
<accession>A0ABV7J3U5</accession>
<dbReference type="RefSeq" id="WP_077409503.1">
    <property type="nucleotide sequence ID" value="NZ_JBHRTS010000001.1"/>
</dbReference>
<comment type="caution">
    <text evidence="4">The sequence shown here is derived from an EMBL/GenBank/DDBJ whole genome shotgun (WGS) entry which is preliminary data.</text>
</comment>
<evidence type="ECO:0000313" key="5">
    <source>
        <dbReference type="Proteomes" id="UP001595533"/>
    </source>
</evidence>
<dbReference type="InterPro" id="IPR000073">
    <property type="entry name" value="AB_hydrolase_1"/>
</dbReference>
<evidence type="ECO:0000313" key="4">
    <source>
        <dbReference type="EMBL" id="MFC3192830.1"/>
    </source>
</evidence>
<dbReference type="InterPro" id="IPR029058">
    <property type="entry name" value="AB_hydrolase_fold"/>
</dbReference>
<dbReference type="GO" id="GO:0016787">
    <property type="term" value="F:hydrolase activity"/>
    <property type="evidence" value="ECO:0007669"/>
    <property type="project" value="UniProtKB-KW"/>
</dbReference>
<dbReference type="SUPFAM" id="SSF53474">
    <property type="entry name" value="alpha/beta-Hydrolases"/>
    <property type="match status" value="1"/>
</dbReference>
<name>A0ABV7J3U5_9GAMM</name>
<evidence type="ECO:0000256" key="1">
    <source>
        <dbReference type="ARBA" id="ARBA00008645"/>
    </source>
</evidence>
<sequence>MQTPKTLNFEARFGNIAALQWGTGNTHKVLALHGWLDNAASFWHLAPLLADHDIELTAIDFPGHGHSDHRAPGHNYGFIDYVMDVQAVMDQMDQPVGMICHSMGAAIAAMYAAAYPEQVRYLVMLENLGPVPAHQPGKAAGALREALNLWRKHSLQHKRFYNNIDQAITARQEATPMPAEIIRPLVERSLCETTKGYHWRSDKRLRLRSFFRMTEEQIQEYLSATVKPTQLILAKPKTYALQYPAVKDRLTALNPRRYDELTGDHHLHMTQAKSVADAILSFIEQEVDCSHDAG</sequence>
<dbReference type="PRINTS" id="PR00111">
    <property type="entry name" value="ABHYDROLASE"/>
</dbReference>
<keyword evidence="2 4" id="KW-0378">Hydrolase</keyword>
<dbReference type="Gene3D" id="3.40.50.1820">
    <property type="entry name" value="alpha/beta hydrolase"/>
    <property type="match status" value="1"/>
</dbReference>
<comment type="similarity">
    <text evidence="1">Belongs to the AB hydrolase superfamily.</text>
</comment>
<gene>
    <name evidence="4" type="ORF">ACFODZ_01125</name>
</gene>
<dbReference type="Pfam" id="PF00561">
    <property type="entry name" value="Abhydrolase_1"/>
    <property type="match status" value="1"/>
</dbReference>
<evidence type="ECO:0000256" key="2">
    <source>
        <dbReference type="ARBA" id="ARBA00022801"/>
    </source>
</evidence>
<evidence type="ECO:0000259" key="3">
    <source>
        <dbReference type="Pfam" id="PF00561"/>
    </source>
</evidence>
<dbReference type="PANTHER" id="PTHR43798">
    <property type="entry name" value="MONOACYLGLYCEROL LIPASE"/>
    <property type="match status" value="1"/>
</dbReference>
<dbReference type="Proteomes" id="UP001595533">
    <property type="component" value="Unassembled WGS sequence"/>
</dbReference>
<organism evidence="4 5">
    <name type="scientific">Marinicella sediminis</name>
    <dbReference type="NCBI Taxonomy" id="1792834"/>
    <lineage>
        <taxon>Bacteria</taxon>
        <taxon>Pseudomonadati</taxon>
        <taxon>Pseudomonadota</taxon>
        <taxon>Gammaproteobacteria</taxon>
        <taxon>Lysobacterales</taxon>
        <taxon>Marinicellaceae</taxon>
        <taxon>Marinicella</taxon>
    </lineage>
</organism>